<evidence type="ECO:0000313" key="2">
    <source>
        <dbReference type="Proteomes" id="UP001151760"/>
    </source>
</evidence>
<evidence type="ECO:0000313" key="1">
    <source>
        <dbReference type="EMBL" id="GJS87935.1"/>
    </source>
</evidence>
<reference evidence="1" key="1">
    <citation type="journal article" date="2022" name="Int. J. Mol. Sci.">
        <title>Draft Genome of Tanacetum Coccineum: Genomic Comparison of Closely Related Tanacetum-Family Plants.</title>
        <authorList>
            <person name="Yamashiro T."/>
            <person name="Shiraishi A."/>
            <person name="Nakayama K."/>
            <person name="Satake H."/>
        </authorList>
    </citation>
    <scope>NUCLEOTIDE SEQUENCE</scope>
</reference>
<protein>
    <recommendedName>
        <fullName evidence="3">Retrovirus-related Pol polyprotein from transposon TNT 1-94</fullName>
    </recommendedName>
</protein>
<comment type="caution">
    <text evidence="1">The sequence shown here is derived from an EMBL/GenBank/DDBJ whole genome shotgun (WGS) entry which is preliminary data.</text>
</comment>
<organism evidence="1 2">
    <name type="scientific">Tanacetum coccineum</name>
    <dbReference type="NCBI Taxonomy" id="301880"/>
    <lineage>
        <taxon>Eukaryota</taxon>
        <taxon>Viridiplantae</taxon>
        <taxon>Streptophyta</taxon>
        <taxon>Embryophyta</taxon>
        <taxon>Tracheophyta</taxon>
        <taxon>Spermatophyta</taxon>
        <taxon>Magnoliopsida</taxon>
        <taxon>eudicotyledons</taxon>
        <taxon>Gunneridae</taxon>
        <taxon>Pentapetalae</taxon>
        <taxon>asterids</taxon>
        <taxon>campanulids</taxon>
        <taxon>Asterales</taxon>
        <taxon>Asteraceae</taxon>
        <taxon>Asteroideae</taxon>
        <taxon>Anthemideae</taxon>
        <taxon>Anthemidinae</taxon>
        <taxon>Tanacetum</taxon>
    </lineage>
</organism>
<name>A0ABQ4ZDM3_9ASTR</name>
<keyword evidence="2" id="KW-1185">Reference proteome</keyword>
<dbReference type="Proteomes" id="UP001151760">
    <property type="component" value="Unassembled WGS sequence"/>
</dbReference>
<dbReference type="EMBL" id="BQNB010011236">
    <property type="protein sequence ID" value="GJS87935.1"/>
    <property type="molecule type" value="Genomic_DNA"/>
</dbReference>
<evidence type="ECO:0008006" key="3">
    <source>
        <dbReference type="Google" id="ProtNLM"/>
    </source>
</evidence>
<gene>
    <name evidence="1" type="ORF">Tco_0770571</name>
</gene>
<reference evidence="1" key="2">
    <citation type="submission" date="2022-01" db="EMBL/GenBank/DDBJ databases">
        <authorList>
            <person name="Yamashiro T."/>
            <person name="Shiraishi A."/>
            <person name="Satake H."/>
            <person name="Nakayama K."/>
        </authorList>
    </citation>
    <scope>NUCLEOTIDE SEQUENCE</scope>
</reference>
<proteinExistence type="predicted"/>
<accession>A0ABQ4ZDM3</accession>
<sequence length="243" mass="28328">MRADEMYKFSDGTLKSLHDEPHYRILDFRLRYNKEMSRRKWTTIDKRRSELIVELIDKQMRERRIIKNLERLCDIWIPIWVSSDQNGQTDQNDHNDQNDQSIQNDEILNDDHSEHSNHTNNEQIIDNLPNTKDIQISEHLSSPSVEDTSVQNTIPIPTPPLPIPSMVTSTPQDKWSQDKHIELVNIIGNPGVEMFTRAMAKQFSVASAHECLFVDFLSEEEPKKVSEALKHLGWVDAMQDELN</sequence>